<proteinExistence type="inferred from homology"/>
<dbReference type="PANTHER" id="PTHR21581">
    <property type="entry name" value="D-ALANYL-D-ALANINE CARBOXYPEPTIDASE"/>
    <property type="match status" value="1"/>
</dbReference>
<dbReference type="SUPFAM" id="SSF56601">
    <property type="entry name" value="beta-lactamase/transpeptidase-like"/>
    <property type="match status" value="1"/>
</dbReference>
<protein>
    <submittedName>
        <fullName evidence="9">D-alanyl-D-alanine carboxypeptidase</fullName>
    </submittedName>
</protein>
<dbReference type="Pfam" id="PF00768">
    <property type="entry name" value="Peptidase_S11"/>
    <property type="match status" value="1"/>
</dbReference>
<comment type="caution">
    <text evidence="9">The sequence shown here is derived from an EMBL/GenBank/DDBJ whole genome shotgun (WGS) entry which is preliminary data.</text>
</comment>
<dbReference type="InterPro" id="IPR018044">
    <property type="entry name" value="Peptidase_S11"/>
</dbReference>
<gene>
    <name evidence="9" type="ORF">I6N96_00055</name>
</gene>
<keyword evidence="3" id="KW-0378">Hydrolase</keyword>
<evidence type="ECO:0000256" key="5">
    <source>
        <dbReference type="ARBA" id="ARBA00022984"/>
    </source>
</evidence>
<dbReference type="PANTHER" id="PTHR21581:SF6">
    <property type="entry name" value="TRAFFICKING PROTEIN PARTICLE COMPLEX SUBUNIT 12"/>
    <property type="match status" value="1"/>
</dbReference>
<evidence type="ECO:0000256" key="1">
    <source>
        <dbReference type="ARBA" id="ARBA00007164"/>
    </source>
</evidence>
<comment type="similarity">
    <text evidence="1 7">Belongs to the peptidase S11 family.</text>
</comment>
<evidence type="ECO:0000313" key="10">
    <source>
        <dbReference type="Proteomes" id="UP000673375"/>
    </source>
</evidence>
<evidence type="ECO:0000256" key="4">
    <source>
        <dbReference type="ARBA" id="ARBA00022960"/>
    </source>
</evidence>
<keyword evidence="10" id="KW-1185">Reference proteome</keyword>
<dbReference type="Gene3D" id="3.40.710.10">
    <property type="entry name" value="DD-peptidase/beta-lactamase superfamily"/>
    <property type="match status" value="1"/>
</dbReference>
<keyword evidence="9" id="KW-0645">Protease</keyword>
<organism evidence="9 10">
    <name type="scientific">Enterococcus larvae</name>
    <dbReference type="NCBI Taxonomy" id="2794352"/>
    <lineage>
        <taxon>Bacteria</taxon>
        <taxon>Bacillati</taxon>
        <taxon>Bacillota</taxon>
        <taxon>Bacilli</taxon>
        <taxon>Lactobacillales</taxon>
        <taxon>Enterococcaceae</taxon>
        <taxon>Enterococcus</taxon>
    </lineage>
</organism>
<dbReference type="InterPro" id="IPR001967">
    <property type="entry name" value="Peptidase_S11_N"/>
</dbReference>
<feature type="domain" description="Peptidase S11 D-alanyl-D-alanine carboxypeptidase A N-terminal" evidence="8">
    <location>
        <begin position="49"/>
        <end position="274"/>
    </location>
</feature>
<keyword evidence="2" id="KW-0732">Signal</keyword>
<evidence type="ECO:0000259" key="8">
    <source>
        <dbReference type="Pfam" id="PF00768"/>
    </source>
</evidence>
<keyword evidence="6" id="KW-0961">Cell wall biogenesis/degradation</keyword>
<keyword evidence="5" id="KW-0573">Peptidoglycan synthesis</keyword>
<evidence type="ECO:0000256" key="6">
    <source>
        <dbReference type="ARBA" id="ARBA00023316"/>
    </source>
</evidence>
<evidence type="ECO:0000313" key="9">
    <source>
        <dbReference type="EMBL" id="MBP1044652.1"/>
    </source>
</evidence>
<keyword evidence="9" id="KW-0121">Carboxypeptidase</keyword>
<dbReference type="Proteomes" id="UP000673375">
    <property type="component" value="Unassembled WGS sequence"/>
</dbReference>
<dbReference type="RefSeq" id="WP_209555461.1">
    <property type="nucleotide sequence ID" value="NZ_JAEDXU010000001.1"/>
</dbReference>
<evidence type="ECO:0000256" key="2">
    <source>
        <dbReference type="ARBA" id="ARBA00022729"/>
    </source>
</evidence>
<dbReference type="EMBL" id="JAEDXU010000001">
    <property type="protein sequence ID" value="MBP1044652.1"/>
    <property type="molecule type" value="Genomic_DNA"/>
</dbReference>
<evidence type="ECO:0000256" key="7">
    <source>
        <dbReference type="RuleBase" id="RU004016"/>
    </source>
</evidence>
<dbReference type="InterPro" id="IPR012338">
    <property type="entry name" value="Beta-lactam/transpept-like"/>
</dbReference>
<dbReference type="GO" id="GO:0004180">
    <property type="term" value="F:carboxypeptidase activity"/>
    <property type="evidence" value="ECO:0007669"/>
    <property type="project" value="UniProtKB-KW"/>
</dbReference>
<evidence type="ECO:0000256" key="3">
    <source>
        <dbReference type="ARBA" id="ARBA00022801"/>
    </source>
</evidence>
<dbReference type="PRINTS" id="PR00725">
    <property type="entry name" value="DADACBPTASE1"/>
</dbReference>
<accession>A0ABS4CEI5</accession>
<keyword evidence="4" id="KW-0133">Cell shape</keyword>
<sequence length="299" mass="32692">MYKKNNFIKTIAMLILLILVLIGVNLFLFNRSSAERPFSLLQDQSNAVSGQNYLLKQRGGKTLKSKKATERIAVASMTKIMTALTIIENVENLEELVEVPHDIFPEIEAQGLATAGLIPGEVISYRELLYGIILPSGADAALAAVRAISGDEQSFVADMNERAVALGMKNTHFSNATGMDAPDHYSTVEDIMRLLEYALDNETFYHVFTSLSYQSSGTNMHVDGLTFISTVISRDESLELDSGRIIGGKTGYTVDAGLCLASLAEVEGEEYLLVLAGSEGDSLSEQHNIIESRLLYNQI</sequence>
<reference evidence="9 10" key="1">
    <citation type="submission" date="2020-12" db="EMBL/GenBank/DDBJ databases">
        <title>Vagococcus allomyrinae sp. nov. and Enterococcus lavae sp. nov., isolated from the larvae of Allomyrina dichotoma.</title>
        <authorList>
            <person name="Lee S.D."/>
        </authorList>
    </citation>
    <scope>NUCLEOTIDE SEQUENCE [LARGE SCALE GENOMIC DNA]</scope>
    <source>
        <strain evidence="9 10">BWM-S5</strain>
    </source>
</reference>
<name>A0ABS4CEI5_9ENTE</name>